<dbReference type="STRING" id="30611.ENSOGAP00000004105"/>
<dbReference type="eggNOG" id="ENOG502S0P4">
    <property type="taxonomic scope" value="Eukaryota"/>
</dbReference>
<name>H0WQ89_OTOGA</name>
<dbReference type="Proteomes" id="UP000005225">
    <property type="component" value="Unassembled WGS sequence"/>
</dbReference>
<protein>
    <submittedName>
        <fullName evidence="3">Sperm microtubule associated protein 2</fullName>
    </submittedName>
</protein>
<dbReference type="AlphaFoldDB" id="H0WQ89"/>
<dbReference type="HOGENOM" id="CLU_061711_0_0_1"/>
<dbReference type="EMBL" id="AAQR03058544">
    <property type="status" value="NOT_ANNOTATED_CDS"/>
    <property type="molecule type" value="Genomic_DNA"/>
</dbReference>
<dbReference type="PANTHER" id="PTHR15901">
    <property type="entry name" value="TESTICULAR HAPLOID EXPRESSED GENE PROTEIN"/>
    <property type="match status" value="1"/>
</dbReference>
<sequence>MGDMWRNSLNNHRIPEAEYGSDRGQDDDPLGPDSAVYESQPFKNPKYQDADDMGLGLFEPEEEIPPEEVAGEEFLEAQNPEEALSELQRVLPQDLEENVSEMSRLSITQKLPSVSVTKGKKRRRLLDLAKPKASWQVLKDRIGCRCKGYAWISPCKMSLQFYLCWPSVYWTERFLKDTTLAITVPAVSRRVEELSRPKRFYLDYFNNNRTSPVWPIPRSTLDYQASSHLKELATPKIRSNIWSINMSEVSQVSRAAQTAVPSPRILQLSKPRAPATLLEEWDPVPKSKPHVSDYNRLLHLALPKAQSDKCIPDRDPRWEILEATKKAVASPRIISLAQPRVRKDLNEGYPRHLRASMNLPPPRVSPKKYDQPRPGF</sequence>
<feature type="region of interest" description="Disordered" evidence="2">
    <location>
        <begin position="1"/>
        <end position="54"/>
    </location>
</feature>
<dbReference type="InterPro" id="IPR042401">
    <property type="entry name" value="SPMAP2-like"/>
</dbReference>
<keyword evidence="1" id="KW-0677">Repeat</keyword>
<evidence type="ECO:0000313" key="3">
    <source>
        <dbReference type="Ensembl" id="ENSOGAP00000004105.2"/>
    </source>
</evidence>
<dbReference type="InParanoid" id="H0WQ89"/>
<feature type="region of interest" description="Disordered" evidence="2">
    <location>
        <begin position="352"/>
        <end position="376"/>
    </location>
</feature>
<dbReference type="Ensembl" id="ENSOGAT00000004602.2">
    <property type="protein sequence ID" value="ENSOGAP00000004105.2"/>
    <property type="gene ID" value="ENSOGAG00000004601.2"/>
</dbReference>
<dbReference type="SMART" id="SM00705">
    <property type="entry name" value="THEG"/>
    <property type="match status" value="6"/>
</dbReference>
<evidence type="ECO:0000256" key="2">
    <source>
        <dbReference type="SAM" id="MobiDB-lite"/>
    </source>
</evidence>
<feature type="compositionally biased region" description="Basic and acidic residues" evidence="2">
    <location>
        <begin position="13"/>
        <end position="26"/>
    </location>
</feature>
<proteinExistence type="predicted"/>
<dbReference type="GeneTree" id="ENSGT00940000154630"/>
<dbReference type="GO" id="GO:0007283">
    <property type="term" value="P:spermatogenesis"/>
    <property type="evidence" value="ECO:0007669"/>
    <property type="project" value="Ensembl"/>
</dbReference>
<reference evidence="3" key="3">
    <citation type="submission" date="2025-09" db="UniProtKB">
        <authorList>
            <consortium name="Ensembl"/>
        </authorList>
    </citation>
    <scope>IDENTIFICATION</scope>
</reference>
<feature type="compositionally biased region" description="Basic and acidic residues" evidence="2">
    <location>
        <begin position="367"/>
        <end position="376"/>
    </location>
</feature>
<dbReference type="PANTHER" id="PTHR15901:SF16">
    <property type="entry name" value="TESTICULAR HAPLOID EXPRESSED GENE PROTEIN"/>
    <property type="match status" value="1"/>
</dbReference>
<reference evidence="3" key="2">
    <citation type="submission" date="2025-08" db="UniProtKB">
        <authorList>
            <consortium name="Ensembl"/>
        </authorList>
    </citation>
    <scope>IDENTIFICATION</scope>
</reference>
<dbReference type="InterPro" id="IPR006623">
    <property type="entry name" value="THEG"/>
</dbReference>
<dbReference type="OMA" id="YAWISPR"/>
<gene>
    <name evidence="3" type="primary">SPMAP2</name>
</gene>
<accession>H0WQ89</accession>
<evidence type="ECO:0000313" key="4">
    <source>
        <dbReference type="Proteomes" id="UP000005225"/>
    </source>
</evidence>
<dbReference type="Pfam" id="PF14912">
    <property type="entry name" value="THEG"/>
    <property type="match status" value="2"/>
</dbReference>
<evidence type="ECO:0000256" key="1">
    <source>
        <dbReference type="ARBA" id="ARBA00022737"/>
    </source>
</evidence>
<organism evidence="3 4">
    <name type="scientific">Otolemur garnettii</name>
    <name type="common">Small-eared galago</name>
    <name type="synonym">Garnett's greater bushbaby</name>
    <dbReference type="NCBI Taxonomy" id="30611"/>
    <lineage>
        <taxon>Eukaryota</taxon>
        <taxon>Metazoa</taxon>
        <taxon>Chordata</taxon>
        <taxon>Craniata</taxon>
        <taxon>Vertebrata</taxon>
        <taxon>Euteleostomi</taxon>
        <taxon>Mammalia</taxon>
        <taxon>Eutheria</taxon>
        <taxon>Euarchontoglires</taxon>
        <taxon>Primates</taxon>
        <taxon>Strepsirrhini</taxon>
        <taxon>Lorisiformes</taxon>
        <taxon>Galagidae</taxon>
        <taxon>Otolemur</taxon>
    </lineage>
</organism>
<keyword evidence="4" id="KW-1185">Reference proteome</keyword>
<reference evidence="4" key="1">
    <citation type="submission" date="2011-03" db="EMBL/GenBank/DDBJ databases">
        <title>Version 3 of the genome sequence of Otolemur garnettii (Bushbaby).</title>
        <authorList>
            <consortium name="The Broad Institute Genome Sequencing Platform"/>
            <person name="Di Palma F."/>
            <person name="Johnson J."/>
            <person name="Lander E.S."/>
            <person name="Lindblad-Toh K."/>
            <person name="Jaffe D.B."/>
            <person name="Gnerre S."/>
            <person name="MacCallum I."/>
            <person name="Przybylski D."/>
            <person name="Ribeiro F.J."/>
            <person name="Burton J.N."/>
            <person name="Walker B.J."/>
            <person name="Sharpe T."/>
            <person name="Hall G."/>
        </authorList>
    </citation>
    <scope>NUCLEOTIDE SEQUENCE [LARGE SCALE GENOMIC DNA]</scope>
</reference>